<evidence type="ECO:0000313" key="2">
    <source>
        <dbReference type="Proteomes" id="UP000826656"/>
    </source>
</evidence>
<evidence type="ECO:0000313" key="1">
    <source>
        <dbReference type="EMBL" id="KAH0769515.1"/>
    </source>
</evidence>
<name>A0ABQ7VNY5_SOLTU</name>
<protein>
    <submittedName>
        <fullName evidence="1">Uncharacterized protein</fullName>
    </submittedName>
</protein>
<sequence length="200" mass="23198">MNVRAVFAKSKKGQNIEYLKSRVFKGNPKEVLPKISGWRGREKARREWEEAGAGTKEKSHFKRSSETFVLDNIVHEGENRLCSKMMFDALGCQYKDFQDDKLTNLSEDLNSSSKSDKYSLWISWQASINMAAVFDCCARRREANALGNLHREAERKPTETVQLQETFTTGKYKKWKIILTGRPVEDPSFLNYRPPHCRRD</sequence>
<reference evidence="1 2" key="1">
    <citation type="journal article" date="2021" name="bioRxiv">
        <title>Chromosome-scale and haplotype-resolved genome assembly of a tetraploid potato cultivar.</title>
        <authorList>
            <person name="Sun H."/>
            <person name="Jiao W.-B."/>
            <person name="Krause K."/>
            <person name="Campoy J.A."/>
            <person name="Goel M."/>
            <person name="Folz-Donahue K."/>
            <person name="Kukat C."/>
            <person name="Huettel B."/>
            <person name="Schneeberger K."/>
        </authorList>
    </citation>
    <scope>NUCLEOTIDE SEQUENCE [LARGE SCALE GENOMIC DNA]</scope>
    <source>
        <strain evidence="1">SolTubOtavaFocal</strain>
        <tissue evidence="1">Leaves</tissue>
    </source>
</reference>
<gene>
    <name evidence="1" type="ORF">KY290_013496</name>
</gene>
<organism evidence="1 2">
    <name type="scientific">Solanum tuberosum</name>
    <name type="common">Potato</name>
    <dbReference type="NCBI Taxonomy" id="4113"/>
    <lineage>
        <taxon>Eukaryota</taxon>
        <taxon>Viridiplantae</taxon>
        <taxon>Streptophyta</taxon>
        <taxon>Embryophyta</taxon>
        <taxon>Tracheophyta</taxon>
        <taxon>Spermatophyta</taxon>
        <taxon>Magnoliopsida</taxon>
        <taxon>eudicotyledons</taxon>
        <taxon>Gunneridae</taxon>
        <taxon>Pentapetalae</taxon>
        <taxon>asterids</taxon>
        <taxon>lamiids</taxon>
        <taxon>Solanales</taxon>
        <taxon>Solanaceae</taxon>
        <taxon>Solanoideae</taxon>
        <taxon>Solaneae</taxon>
        <taxon>Solanum</taxon>
    </lineage>
</organism>
<keyword evidence="2" id="KW-1185">Reference proteome</keyword>
<dbReference type="Proteomes" id="UP000826656">
    <property type="component" value="Unassembled WGS sequence"/>
</dbReference>
<comment type="caution">
    <text evidence="1">The sequence shown here is derived from an EMBL/GenBank/DDBJ whole genome shotgun (WGS) entry which is preliminary data.</text>
</comment>
<accession>A0ABQ7VNY5</accession>
<proteinExistence type="predicted"/>
<dbReference type="EMBL" id="JAIVGD010000011">
    <property type="protein sequence ID" value="KAH0769515.1"/>
    <property type="molecule type" value="Genomic_DNA"/>
</dbReference>